<accession>A0ABM6FGN0</accession>
<sequence>MSEGQENLTGYPGLDPSRPVHENNKRILLEALRAFGAVSATVSYQGYGDSGGAEDVSIVFPDGVSPPETMDVLIFAETRELQGTTCAPQTMSLEDALREYVEATLNRLHPGFENNEGGSGEARFTWEDDTIVLSHIDYYVESDHTETVL</sequence>
<organism evidence="2 3">
    <name type="scientific">Cupriavidus malaysiensis</name>
    <dbReference type="NCBI Taxonomy" id="367825"/>
    <lineage>
        <taxon>Bacteria</taxon>
        <taxon>Pseudomonadati</taxon>
        <taxon>Pseudomonadota</taxon>
        <taxon>Betaproteobacteria</taxon>
        <taxon>Burkholderiales</taxon>
        <taxon>Burkholderiaceae</taxon>
        <taxon>Cupriavidus</taxon>
    </lineage>
</organism>
<reference evidence="2 3" key="1">
    <citation type="submission" date="2016-10" db="EMBL/GenBank/DDBJ databases">
        <title>Complete genome sequences of three Cupriavidus strains isolated from various Malaysian environments.</title>
        <authorList>
            <person name="Abdullah A.A.-A."/>
            <person name="Shafie N.A.H."/>
            <person name="Lau N.S."/>
        </authorList>
    </citation>
    <scope>NUCLEOTIDE SEQUENCE [LARGE SCALE GENOMIC DNA]</scope>
    <source>
        <strain evidence="2 3">USMAA1020</strain>
        <plasmid evidence="2 3">unnamed1</plasmid>
    </source>
</reference>
<evidence type="ECO:0000313" key="2">
    <source>
        <dbReference type="EMBL" id="AOZ11112.1"/>
    </source>
</evidence>
<protein>
    <recommendedName>
        <fullName evidence="1">DUF6878 domain-containing protein</fullName>
    </recommendedName>
</protein>
<dbReference type="EMBL" id="CP017756">
    <property type="protein sequence ID" value="AOZ11112.1"/>
    <property type="molecule type" value="Genomic_DNA"/>
</dbReference>
<keyword evidence="3" id="KW-1185">Reference proteome</keyword>
<dbReference type="Pfam" id="PF21798">
    <property type="entry name" value="DUF6878"/>
    <property type="match status" value="1"/>
</dbReference>
<dbReference type="InterPro" id="IPR049243">
    <property type="entry name" value="DUF6878"/>
</dbReference>
<evidence type="ECO:0000259" key="1">
    <source>
        <dbReference type="Pfam" id="PF21798"/>
    </source>
</evidence>
<keyword evidence="2" id="KW-0614">Plasmid</keyword>
<dbReference type="Proteomes" id="UP000177515">
    <property type="component" value="Plasmid unnamed1"/>
</dbReference>
<geneLocation type="plasmid" evidence="2 3">
    <name>unnamed1</name>
</geneLocation>
<dbReference type="RefSeq" id="WP_071073668.1">
    <property type="nucleotide sequence ID" value="NZ_CP017756.1"/>
</dbReference>
<proteinExistence type="predicted"/>
<feature type="domain" description="DUF6878" evidence="1">
    <location>
        <begin position="21"/>
        <end position="145"/>
    </location>
</feature>
<gene>
    <name evidence="2" type="ORF">BKK80_34705</name>
</gene>
<evidence type="ECO:0000313" key="3">
    <source>
        <dbReference type="Proteomes" id="UP000177515"/>
    </source>
</evidence>
<name>A0ABM6FGN0_9BURK</name>